<keyword evidence="5" id="KW-0963">Cytoplasm</keyword>
<dbReference type="CDD" id="cd14378">
    <property type="entry name" value="UBA1_Rhp23p_like"/>
    <property type="match status" value="1"/>
</dbReference>
<dbReference type="GO" id="GO:0043130">
    <property type="term" value="F:ubiquitin binding"/>
    <property type="evidence" value="ECO:0007669"/>
    <property type="project" value="UniProtKB-UniRule"/>
</dbReference>
<dbReference type="RefSeq" id="XP_056081546.1">
    <property type="nucleotide sequence ID" value="XM_056221790.1"/>
</dbReference>
<evidence type="ECO:0000256" key="4">
    <source>
        <dbReference type="ARBA" id="ARBA00023242"/>
    </source>
</evidence>
<dbReference type="AlphaFoldDB" id="A0AA35NH89"/>
<dbReference type="GO" id="GO:0005654">
    <property type="term" value="C:nucleoplasm"/>
    <property type="evidence" value="ECO:0007669"/>
    <property type="project" value="TreeGrafter"/>
</dbReference>
<evidence type="ECO:0000259" key="8">
    <source>
        <dbReference type="PROSITE" id="PS50053"/>
    </source>
</evidence>
<comment type="subcellular location">
    <subcellularLocation>
        <location evidence="5">Nucleus</location>
    </subcellularLocation>
    <subcellularLocation>
        <location evidence="5">Cytoplasm</location>
    </subcellularLocation>
</comment>
<dbReference type="Proteomes" id="UP001161438">
    <property type="component" value="Chromosome 5"/>
</dbReference>
<dbReference type="InterPro" id="IPR015360">
    <property type="entry name" value="XPC-bd"/>
</dbReference>
<accession>A0AA35NH89</accession>
<dbReference type="FunFam" id="1.10.8.10:FF:000002">
    <property type="entry name" value="UV excision repair protein RAD23 homolog"/>
    <property type="match status" value="1"/>
</dbReference>
<feature type="compositionally biased region" description="Low complexity" evidence="6">
    <location>
        <begin position="83"/>
        <end position="97"/>
    </location>
</feature>
<dbReference type="GO" id="GO:0005829">
    <property type="term" value="C:cytosol"/>
    <property type="evidence" value="ECO:0007669"/>
    <property type="project" value="TreeGrafter"/>
</dbReference>
<dbReference type="PANTHER" id="PTHR10621">
    <property type="entry name" value="UV EXCISION REPAIR PROTEIN RAD23"/>
    <property type="match status" value="1"/>
</dbReference>
<dbReference type="GO" id="GO:0070628">
    <property type="term" value="F:proteasome binding"/>
    <property type="evidence" value="ECO:0007669"/>
    <property type="project" value="TreeGrafter"/>
</dbReference>
<sequence length="397" mass="42419">MVSLTFKNFKKEKVPLDLEPSNTIFEVKSKLAQSISCEESQIKLIYSGKVLQDSKTVSECGLKDGDQVVFMVSQKKSAKTKVTEPPVAAEPTATTPARENSTEQVSSSTNTPAATVDEGSQQQEEQTSTTEPTESASTPGFVVGAERNETIERIMEMGYPREEVERALRAAFNNPDRAVEYLLMGIPENLRQPEPQQQAVTATEHPSTAATTTEQPAEDDLFAQAAQGDNASSGLPGSAGGAAGAAHGGPPGSIGLTVEDLLSLRQVVSGNPEALAPLLENISARYPQLREHIMANPEVFVSMLLEAVGDNMQDVMEGADDMVEGDDIEASGEGAAAELGQGEGEGSFQVDYTPEDDQAISRLCELGFERDLVIQVYFACDKNEEAAANILFSDHAD</sequence>
<dbReference type="SUPFAM" id="SSF101238">
    <property type="entry name" value="XPC-binding domain"/>
    <property type="match status" value="1"/>
</dbReference>
<dbReference type="FunFam" id="1.10.8.10:FF:000003">
    <property type="entry name" value="UV excision repair protein RAD23 homolog"/>
    <property type="match status" value="1"/>
</dbReference>
<dbReference type="InterPro" id="IPR004806">
    <property type="entry name" value="Rad23"/>
</dbReference>
<dbReference type="PROSITE" id="PS50030">
    <property type="entry name" value="UBA"/>
    <property type="match status" value="2"/>
</dbReference>
<feature type="region of interest" description="Disordered" evidence="6">
    <location>
        <begin position="194"/>
        <end position="214"/>
    </location>
</feature>
<dbReference type="Pfam" id="PF00240">
    <property type="entry name" value="ubiquitin"/>
    <property type="match status" value="1"/>
</dbReference>
<evidence type="ECO:0000256" key="5">
    <source>
        <dbReference type="RuleBase" id="RU367049"/>
    </source>
</evidence>
<dbReference type="InterPro" id="IPR006636">
    <property type="entry name" value="STI1_HS-bd"/>
</dbReference>
<proteinExistence type="inferred from homology"/>
<protein>
    <recommendedName>
        <fullName evidence="5">UV excision repair protein RAD23</fullName>
    </recommendedName>
</protein>
<dbReference type="GeneID" id="80917642"/>
<dbReference type="Gene3D" id="3.10.20.90">
    <property type="entry name" value="Phosphatidylinositol 3-kinase Catalytic Subunit, Chain A, domain 1"/>
    <property type="match status" value="1"/>
</dbReference>
<name>A0AA35NH89_SACMI</name>
<feature type="compositionally biased region" description="Polar residues" evidence="6">
    <location>
        <begin position="98"/>
        <end position="113"/>
    </location>
</feature>
<comment type="function">
    <text evidence="5">Multiubiquitin chain receptor involved in modulation of proteasomal degradation. Involved in nucleotide excision repair.</text>
</comment>
<dbReference type="GO" id="GO:0031593">
    <property type="term" value="F:polyubiquitin modification-dependent protein binding"/>
    <property type="evidence" value="ECO:0007669"/>
    <property type="project" value="UniProtKB-UniRule"/>
</dbReference>
<evidence type="ECO:0000256" key="2">
    <source>
        <dbReference type="ARBA" id="ARBA00022763"/>
    </source>
</evidence>
<comment type="similarity">
    <text evidence="5">Belongs to the RAD23 family.</text>
</comment>
<dbReference type="SMART" id="SM00165">
    <property type="entry name" value="UBA"/>
    <property type="match status" value="2"/>
</dbReference>
<feature type="domain" description="UBA" evidence="7">
    <location>
        <begin position="145"/>
        <end position="185"/>
    </location>
</feature>
<feature type="region of interest" description="Disordered" evidence="6">
    <location>
        <begin position="228"/>
        <end position="248"/>
    </location>
</feature>
<dbReference type="InterPro" id="IPR029071">
    <property type="entry name" value="Ubiquitin-like_domsf"/>
</dbReference>
<dbReference type="PRINTS" id="PR01839">
    <property type="entry name" value="RAD23PROTEIN"/>
</dbReference>
<organism evidence="9 10">
    <name type="scientific">Saccharomyces mikatae IFO 1815</name>
    <dbReference type="NCBI Taxonomy" id="226126"/>
    <lineage>
        <taxon>Eukaryota</taxon>
        <taxon>Fungi</taxon>
        <taxon>Dikarya</taxon>
        <taxon>Ascomycota</taxon>
        <taxon>Saccharomycotina</taxon>
        <taxon>Saccharomycetes</taxon>
        <taxon>Saccharomycetales</taxon>
        <taxon>Saccharomycetaceae</taxon>
        <taxon>Saccharomyces</taxon>
    </lineage>
</organism>
<feature type="compositionally biased region" description="Gly residues" evidence="6">
    <location>
        <begin position="237"/>
        <end position="248"/>
    </location>
</feature>
<dbReference type="PANTHER" id="PTHR10621:SF0">
    <property type="entry name" value="UV EXCISION REPAIR PROTEIN RAD23"/>
    <property type="match status" value="1"/>
</dbReference>
<dbReference type="CDD" id="cd01805">
    <property type="entry name" value="Ubl_Rad23"/>
    <property type="match status" value="1"/>
</dbReference>
<dbReference type="FunFam" id="1.10.10.540:FF:000003">
    <property type="entry name" value="UV excision repair protein RAD23"/>
    <property type="match status" value="1"/>
</dbReference>
<feature type="region of interest" description="Disordered" evidence="6">
    <location>
        <begin position="79"/>
        <end position="145"/>
    </location>
</feature>
<dbReference type="Pfam" id="PF00627">
    <property type="entry name" value="UBA"/>
    <property type="match status" value="2"/>
</dbReference>
<keyword evidence="3 5" id="KW-0234">DNA repair</keyword>
<feature type="compositionally biased region" description="Low complexity" evidence="6">
    <location>
        <begin position="120"/>
        <end position="139"/>
    </location>
</feature>
<evidence type="ECO:0000313" key="10">
    <source>
        <dbReference type="Proteomes" id="UP001161438"/>
    </source>
</evidence>
<feature type="domain" description="UBA" evidence="7">
    <location>
        <begin position="354"/>
        <end position="394"/>
    </location>
</feature>
<dbReference type="PROSITE" id="PS50053">
    <property type="entry name" value="UBIQUITIN_2"/>
    <property type="match status" value="1"/>
</dbReference>
<dbReference type="EMBL" id="OX365761">
    <property type="protein sequence ID" value="CAI4038431.1"/>
    <property type="molecule type" value="Genomic_DNA"/>
</dbReference>
<keyword evidence="1" id="KW-0677">Repeat</keyword>
<evidence type="ECO:0000259" key="7">
    <source>
        <dbReference type="PROSITE" id="PS50030"/>
    </source>
</evidence>
<feature type="domain" description="Ubiquitin-like" evidence="8">
    <location>
        <begin position="2"/>
        <end position="77"/>
    </location>
</feature>
<dbReference type="InterPro" id="IPR015940">
    <property type="entry name" value="UBA"/>
</dbReference>
<dbReference type="SMART" id="SM00213">
    <property type="entry name" value="UBQ"/>
    <property type="match status" value="1"/>
</dbReference>
<dbReference type="NCBIfam" id="TIGR00601">
    <property type="entry name" value="rad23"/>
    <property type="match status" value="1"/>
</dbReference>
<dbReference type="SMART" id="SM00727">
    <property type="entry name" value="STI1"/>
    <property type="match status" value="1"/>
</dbReference>
<keyword evidence="4 5" id="KW-0539">Nucleus</keyword>
<dbReference type="Pfam" id="PF09280">
    <property type="entry name" value="XPC-binding"/>
    <property type="match status" value="1"/>
</dbReference>
<gene>
    <name evidence="9" type="primary">SMKI05G0400</name>
    <name evidence="9" type="ORF">SMKI_05G0400</name>
</gene>
<dbReference type="Gene3D" id="1.10.8.10">
    <property type="entry name" value="DNA helicase RuvA subunit, C-terminal domain"/>
    <property type="match status" value="2"/>
</dbReference>
<keyword evidence="10" id="KW-1185">Reference proteome</keyword>
<evidence type="ECO:0000256" key="1">
    <source>
        <dbReference type="ARBA" id="ARBA00022737"/>
    </source>
</evidence>
<dbReference type="InterPro" id="IPR036353">
    <property type="entry name" value="XPC-bd_sf"/>
</dbReference>
<dbReference type="GO" id="GO:0003684">
    <property type="term" value="F:damaged DNA binding"/>
    <property type="evidence" value="ECO:0007669"/>
    <property type="project" value="UniProtKB-UniRule"/>
</dbReference>
<dbReference type="GO" id="GO:0006289">
    <property type="term" value="P:nucleotide-excision repair"/>
    <property type="evidence" value="ECO:0007669"/>
    <property type="project" value="UniProtKB-UniRule"/>
</dbReference>
<keyword evidence="2 5" id="KW-0227">DNA damage</keyword>
<dbReference type="InterPro" id="IPR009060">
    <property type="entry name" value="UBA-like_sf"/>
</dbReference>
<dbReference type="FunFam" id="3.10.20.90:FF:000299">
    <property type="entry name" value="Rad23p"/>
    <property type="match status" value="1"/>
</dbReference>
<dbReference type="GO" id="GO:0043161">
    <property type="term" value="P:proteasome-mediated ubiquitin-dependent protein catabolic process"/>
    <property type="evidence" value="ECO:0007669"/>
    <property type="project" value="UniProtKB-UniRule"/>
</dbReference>
<evidence type="ECO:0000256" key="6">
    <source>
        <dbReference type="SAM" id="MobiDB-lite"/>
    </source>
</evidence>
<reference evidence="9" key="1">
    <citation type="submission" date="2022-10" db="EMBL/GenBank/DDBJ databases">
        <authorList>
            <person name="Byrne P K."/>
        </authorList>
    </citation>
    <scope>NUCLEOTIDE SEQUENCE</scope>
    <source>
        <strain evidence="9">IFO1815</strain>
    </source>
</reference>
<dbReference type="SUPFAM" id="SSF46934">
    <property type="entry name" value="UBA-like"/>
    <property type="match status" value="2"/>
</dbReference>
<evidence type="ECO:0000313" key="9">
    <source>
        <dbReference type="EMBL" id="CAI4038431.1"/>
    </source>
</evidence>
<evidence type="ECO:0000256" key="3">
    <source>
        <dbReference type="ARBA" id="ARBA00023204"/>
    </source>
</evidence>
<dbReference type="SUPFAM" id="SSF54236">
    <property type="entry name" value="Ubiquitin-like"/>
    <property type="match status" value="1"/>
</dbReference>
<dbReference type="Gene3D" id="1.10.10.540">
    <property type="entry name" value="XPC-binding domain"/>
    <property type="match status" value="1"/>
</dbReference>
<dbReference type="InterPro" id="IPR000626">
    <property type="entry name" value="Ubiquitin-like_dom"/>
</dbReference>